<dbReference type="Pfam" id="PF05949">
    <property type="entry name" value="DUF881"/>
    <property type="match status" value="1"/>
</dbReference>
<dbReference type="Gene3D" id="3.30.70.1880">
    <property type="entry name" value="Protein of unknown function DUF881"/>
    <property type="match status" value="1"/>
</dbReference>
<proteinExistence type="inferred from homology"/>
<evidence type="ECO:0000313" key="3">
    <source>
        <dbReference type="EMBL" id="MDM7831155.1"/>
    </source>
</evidence>
<dbReference type="InterPro" id="IPR010273">
    <property type="entry name" value="DUF881"/>
</dbReference>
<organism evidence="3 4">
    <name type="scientific">Cellulomonas edaphi</name>
    <dbReference type="NCBI Taxonomy" id="3053468"/>
    <lineage>
        <taxon>Bacteria</taxon>
        <taxon>Bacillati</taxon>
        <taxon>Actinomycetota</taxon>
        <taxon>Actinomycetes</taxon>
        <taxon>Micrococcales</taxon>
        <taxon>Cellulomonadaceae</taxon>
        <taxon>Cellulomonas</taxon>
    </lineage>
</organism>
<dbReference type="RefSeq" id="WP_289446432.1">
    <property type="nucleotide sequence ID" value="NZ_JAUCGR010000002.1"/>
</dbReference>
<dbReference type="PANTHER" id="PTHR37313:SF2">
    <property type="entry name" value="UPF0749 PROTEIN YLXX"/>
    <property type="match status" value="1"/>
</dbReference>
<feature type="compositionally biased region" description="Pro residues" evidence="2">
    <location>
        <begin position="56"/>
        <end position="65"/>
    </location>
</feature>
<gene>
    <name evidence="3" type="ORF">QRT05_07400</name>
</gene>
<comment type="similarity">
    <text evidence="1">Belongs to the UPF0749 family.</text>
</comment>
<accession>A0ABT7S6B8</accession>
<dbReference type="Proteomes" id="UP001321453">
    <property type="component" value="Unassembled WGS sequence"/>
</dbReference>
<protein>
    <submittedName>
        <fullName evidence="3">DUF881 domain-containing protein</fullName>
    </submittedName>
</protein>
<reference evidence="3 4" key="1">
    <citation type="submission" date="2023-06" db="EMBL/GenBank/DDBJ databases">
        <title>Cellulomonas sp. MW9 Whole genome sequence.</title>
        <authorList>
            <person name="Park S."/>
        </authorList>
    </citation>
    <scope>NUCLEOTIDE SEQUENCE [LARGE SCALE GENOMIC DNA]</scope>
    <source>
        <strain evidence="3 4">MW9</strain>
    </source>
</reference>
<sequence length="305" mass="31527">MTTPSDAHDELAGPADGPEPQQPVAEPDAHPAGGDHEDAAGSATAPELHEEEATAPEPPATPQPSPSGWAALARALRFRASRGQLLAGVLCAVLGFALVVQVRQNNETSLSGLSQADLVRILDETTTRGDALATEVNDLRSERDQLLSGSDKRQAALDALRRSAETQGILTGRLPAEGPGVVVTLTEPNGQIKPVTMLNMLEELRNAGAEAIDLNGNRVTASSAFAGVPGAVTLDGVTLEKPYVWTAIGDPDTISTALQIPGGAMAAVRSNGGEGVLQRRDLVEVTSIRTLPDPQYATPVPAAAG</sequence>
<evidence type="ECO:0000256" key="1">
    <source>
        <dbReference type="ARBA" id="ARBA00009108"/>
    </source>
</evidence>
<name>A0ABT7S6B8_9CELL</name>
<evidence type="ECO:0000313" key="4">
    <source>
        <dbReference type="Proteomes" id="UP001321453"/>
    </source>
</evidence>
<feature type="compositionally biased region" description="Basic and acidic residues" evidence="2">
    <location>
        <begin position="1"/>
        <end position="11"/>
    </location>
</feature>
<dbReference type="PANTHER" id="PTHR37313">
    <property type="entry name" value="UPF0749 PROTEIN RV1825"/>
    <property type="match status" value="1"/>
</dbReference>
<feature type="compositionally biased region" description="Basic and acidic residues" evidence="2">
    <location>
        <begin position="27"/>
        <end position="39"/>
    </location>
</feature>
<dbReference type="EMBL" id="JAUCGR010000002">
    <property type="protein sequence ID" value="MDM7831155.1"/>
    <property type="molecule type" value="Genomic_DNA"/>
</dbReference>
<comment type="caution">
    <text evidence="3">The sequence shown here is derived from an EMBL/GenBank/DDBJ whole genome shotgun (WGS) entry which is preliminary data.</text>
</comment>
<feature type="region of interest" description="Disordered" evidence="2">
    <location>
        <begin position="1"/>
        <end position="68"/>
    </location>
</feature>
<evidence type="ECO:0000256" key="2">
    <source>
        <dbReference type="SAM" id="MobiDB-lite"/>
    </source>
</evidence>
<keyword evidence="4" id="KW-1185">Reference proteome</keyword>